<comment type="caution">
    <text evidence="2">The sequence shown here is derived from an EMBL/GenBank/DDBJ whole genome shotgun (WGS) entry which is preliminary data.</text>
</comment>
<protein>
    <recommendedName>
        <fullName evidence="1">CxC5 like cysteine cluster associated with KDZ domain-containing protein</fullName>
    </recommendedName>
</protein>
<evidence type="ECO:0000313" key="2">
    <source>
        <dbReference type="EMBL" id="KAJ7386001.1"/>
    </source>
</evidence>
<gene>
    <name evidence="2" type="ORF">OS493_012334</name>
</gene>
<evidence type="ECO:0000259" key="1">
    <source>
        <dbReference type="Pfam" id="PF18718"/>
    </source>
</evidence>
<reference evidence="2" key="1">
    <citation type="submission" date="2023-01" db="EMBL/GenBank/DDBJ databases">
        <title>Genome assembly of the deep-sea coral Lophelia pertusa.</title>
        <authorList>
            <person name="Herrera S."/>
            <person name="Cordes E."/>
        </authorList>
    </citation>
    <scope>NUCLEOTIDE SEQUENCE</scope>
    <source>
        <strain evidence="2">USNM1676648</strain>
        <tissue evidence="2">Polyp</tissue>
    </source>
</reference>
<evidence type="ECO:0000313" key="3">
    <source>
        <dbReference type="Proteomes" id="UP001163046"/>
    </source>
</evidence>
<name>A0A9W9ZQL0_9CNID</name>
<dbReference type="EMBL" id="MU825878">
    <property type="protein sequence ID" value="KAJ7386001.1"/>
    <property type="molecule type" value="Genomic_DNA"/>
</dbReference>
<dbReference type="InterPro" id="IPR041539">
    <property type="entry name" value="CxC5"/>
</dbReference>
<sequence>MEARLNNMHRTLNEKKRKRERFREAYGVLQSMSTQEMRDLDLENSDEIITLLCAKFGWKTLLLIGQLVSKLPLIISRQIEKQIISSSIVELSKTITLDELHLVKLLLARCTDFLEFSYEKSLAAMSISACIPLQRILYPPTTICYSCGSNLQLQNQRPARIAVFEKEGPVPGIKFTLRCRPCNLNYGFSMFGNGDNGYRFYKTRRPYIESSNVTYLARGLCLEQIYLANHSWVSFQGFAEAYNDSTECAATSVYSTASKDSDTYHSRLTAKFISSAFFWHEVEEELRERNLEWYFRGSDYDAMENALKAINELRQGELYLHDPSNCSSLCKEKAEVCGIPNINYPNVCTEAPCNPQSALCESHCEVAREKGIPTGLRDFIHNYCGVPRRKEGFINETFFDIDSPNVAINLSEVSVVDEALKKLADREADNLSSSTVSKSQGTEKFLEKNTGLLRADHTVVEKQKCNKDTGDKQKALQKWSRGLMHFVRGSGFIDSWSPLFVSESPSQAFLLAIHYLYLRLKDVPSSQWPDFTLSYDNMCNVNKMAVASKNYLWKRHMTNFG</sequence>
<feature type="domain" description="CxC5 like cysteine cluster associated with KDZ" evidence="1">
    <location>
        <begin position="135"/>
        <end position="245"/>
    </location>
</feature>
<dbReference type="Proteomes" id="UP001163046">
    <property type="component" value="Unassembled WGS sequence"/>
</dbReference>
<dbReference type="Pfam" id="PF18718">
    <property type="entry name" value="CxC5"/>
    <property type="match status" value="1"/>
</dbReference>
<dbReference type="AlphaFoldDB" id="A0A9W9ZQL0"/>
<proteinExistence type="predicted"/>
<accession>A0A9W9ZQL0</accession>
<dbReference type="OrthoDB" id="10011386at2759"/>
<keyword evidence="3" id="KW-1185">Reference proteome</keyword>
<organism evidence="2 3">
    <name type="scientific">Desmophyllum pertusum</name>
    <dbReference type="NCBI Taxonomy" id="174260"/>
    <lineage>
        <taxon>Eukaryota</taxon>
        <taxon>Metazoa</taxon>
        <taxon>Cnidaria</taxon>
        <taxon>Anthozoa</taxon>
        <taxon>Hexacorallia</taxon>
        <taxon>Scleractinia</taxon>
        <taxon>Caryophylliina</taxon>
        <taxon>Caryophylliidae</taxon>
        <taxon>Desmophyllum</taxon>
    </lineage>
</organism>